<dbReference type="InterPro" id="IPR031330">
    <property type="entry name" value="Gly_Hdrlase_35_cat"/>
</dbReference>
<dbReference type="AlphaFoldDB" id="A0A915HFL7"/>
<dbReference type="PANTHER" id="PTHR23421">
    <property type="entry name" value="BETA-GALACTOSIDASE RELATED"/>
    <property type="match status" value="1"/>
</dbReference>
<dbReference type="WBParaSite" id="nRc.2.0.1.t00193-RA">
    <property type="protein sequence ID" value="nRc.2.0.1.t00193-RA"/>
    <property type="gene ID" value="nRc.2.0.1.g00193"/>
</dbReference>
<dbReference type="GO" id="GO:0005975">
    <property type="term" value="P:carbohydrate metabolic process"/>
    <property type="evidence" value="ECO:0007669"/>
    <property type="project" value="InterPro"/>
</dbReference>
<name>A0A915HFL7_ROMCU</name>
<reference evidence="9" key="1">
    <citation type="submission" date="2022-11" db="UniProtKB">
        <authorList>
            <consortium name="WormBaseParasite"/>
        </authorList>
    </citation>
    <scope>IDENTIFICATION</scope>
</reference>
<keyword evidence="5" id="KW-0326">Glycosidase</keyword>
<accession>A0A915HFL7</accession>
<evidence type="ECO:0000256" key="4">
    <source>
        <dbReference type="ARBA" id="ARBA00023180"/>
    </source>
</evidence>
<dbReference type="PROSITE" id="PS01182">
    <property type="entry name" value="GLYCOSYL_HYDROL_F35"/>
    <property type="match status" value="1"/>
</dbReference>
<sequence length="332" mass="38907">MLTLLALFFLSSFVQQSVQQNRSFVIDYNRDIFLKDGQPYRYISGSMHYFRIPKHYWSDRLLKIRACGLNAVQFYIPWNIHEPRPDEFNFQDENDVVYFLTLCRKYGLDAIVRIGPYTCGEFENGGLPWWLLKFRQPDVRMRRADPRFLYRMSKWYARLMPLLLPLLYKNGGPVISIQIENEYGSRVYCDREYTLYLRDLIRSYVGRDFLLFTVDGAGVDYLKCGVIPDVYPTVDFGCGSRSDVERAFAAQRAYAAKGPLVNSEFYPGWLDLWGRNHSTGDTGSILDSMEYMYKMGASFNFYMFEENSNVFVENQFLIGSAFDQNSNLYIKN</sequence>
<dbReference type="InterPro" id="IPR001944">
    <property type="entry name" value="Glycoside_Hdrlase_35"/>
</dbReference>
<protein>
    <submittedName>
        <fullName evidence="9">Glycoside hydrolase 35 catalytic domain-containing protein</fullName>
    </submittedName>
</protein>
<dbReference type="Pfam" id="PF01301">
    <property type="entry name" value="Glyco_hydro_35"/>
    <property type="match status" value="1"/>
</dbReference>
<dbReference type="PRINTS" id="PR00742">
    <property type="entry name" value="GLHYDRLASE35"/>
</dbReference>
<organism evidence="8 9">
    <name type="scientific">Romanomermis culicivorax</name>
    <name type="common">Nematode worm</name>
    <dbReference type="NCBI Taxonomy" id="13658"/>
    <lineage>
        <taxon>Eukaryota</taxon>
        <taxon>Metazoa</taxon>
        <taxon>Ecdysozoa</taxon>
        <taxon>Nematoda</taxon>
        <taxon>Enoplea</taxon>
        <taxon>Dorylaimia</taxon>
        <taxon>Mermithida</taxon>
        <taxon>Mermithoidea</taxon>
        <taxon>Mermithidae</taxon>
        <taxon>Romanomermis</taxon>
    </lineage>
</organism>
<dbReference type="FunFam" id="3.20.20.80:FF:000017">
    <property type="entry name" value="Beta-galactosidase"/>
    <property type="match status" value="1"/>
</dbReference>
<evidence type="ECO:0000256" key="6">
    <source>
        <dbReference type="SAM" id="SignalP"/>
    </source>
</evidence>
<feature type="signal peptide" evidence="6">
    <location>
        <begin position="1"/>
        <end position="19"/>
    </location>
</feature>
<evidence type="ECO:0000313" key="9">
    <source>
        <dbReference type="WBParaSite" id="nRc.2.0.1.t00193-RA"/>
    </source>
</evidence>
<evidence type="ECO:0000256" key="2">
    <source>
        <dbReference type="ARBA" id="ARBA00022729"/>
    </source>
</evidence>
<evidence type="ECO:0000259" key="7">
    <source>
        <dbReference type="Pfam" id="PF01301"/>
    </source>
</evidence>
<dbReference type="SUPFAM" id="SSF51445">
    <property type="entry name" value="(Trans)glycosidases"/>
    <property type="match status" value="1"/>
</dbReference>
<dbReference type="Gene3D" id="3.20.20.80">
    <property type="entry name" value="Glycosidases"/>
    <property type="match status" value="1"/>
</dbReference>
<keyword evidence="4" id="KW-0325">Glycoprotein</keyword>
<dbReference type="GO" id="GO:0004553">
    <property type="term" value="F:hydrolase activity, hydrolyzing O-glycosyl compounds"/>
    <property type="evidence" value="ECO:0007669"/>
    <property type="project" value="InterPro"/>
</dbReference>
<evidence type="ECO:0000256" key="3">
    <source>
        <dbReference type="ARBA" id="ARBA00022801"/>
    </source>
</evidence>
<keyword evidence="2 6" id="KW-0732">Signal</keyword>
<dbReference type="OMA" id="LYMFHEG"/>
<dbReference type="InterPro" id="IPR019801">
    <property type="entry name" value="Glyco_hydro_35_CS"/>
</dbReference>
<comment type="similarity">
    <text evidence="1">Belongs to the glycosyl hydrolase 35 family.</text>
</comment>
<dbReference type="InterPro" id="IPR017853">
    <property type="entry name" value="GH"/>
</dbReference>
<keyword evidence="8" id="KW-1185">Reference proteome</keyword>
<evidence type="ECO:0000256" key="1">
    <source>
        <dbReference type="ARBA" id="ARBA00009809"/>
    </source>
</evidence>
<dbReference type="Proteomes" id="UP000887565">
    <property type="component" value="Unplaced"/>
</dbReference>
<evidence type="ECO:0000313" key="8">
    <source>
        <dbReference type="Proteomes" id="UP000887565"/>
    </source>
</evidence>
<feature type="domain" description="Glycoside hydrolase 35 catalytic" evidence="7">
    <location>
        <begin position="33"/>
        <end position="304"/>
    </location>
</feature>
<evidence type="ECO:0000256" key="5">
    <source>
        <dbReference type="ARBA" id="ARBA00023295"/>
    </source>
</evidence>
<proteinExistence type="inferred from homology"/>
<keyword evidence="3" id="KW-0378">Hydrolase</keyword>
<feature type="chain" id="PRO_5037663959" evidence="6">
    <location>
        <begin position="20"/>
        <end position="332"/>
    </location>
</feature>